<dbReference type="Pfam" id="PF02653">
    <property type="entry name" value="BPD_transp_2"/>
    <property type="match status" value="1"/>
</dbReference>
<feature type="transmembrane region" description="Helical" evidence="7">
    <location>
        <begin position="12"/>
        <end position="30"/>
    </location>
</feature>
<evidence type="ECO:0000256" key="4">
    <source>
        <dbReference type="ARBA" id="ARBA00022692"/>
    </source>
</evidence>
<dbReference type="CDD" id="cd06579">
    <property type="entry name" value="TM_PBP1_transp_AraH_like"/>
    <property type="match status" value="1"/>
</dbReference>
<dbReference type="EMBL" id="CP133838">
    <property type="protein sequence ID" value="WMY73000.1"/>
    <property type="molecule type" value="Genomic_DNA"/>
</dbReference>
<evidence type="ECO:0000256" key="7">
    <source>
        <dbReference type="SAM" id="Phobius"/>
    </source>
</evidence>
<gene>
    <name evidence="8" type="ORF">RHD99_16190</name>
</gene>
<feature type="transmembrane region" description="Helical" evidence="7">
    <location>
        <begin position="42"/>
        <end position="61"/>
    </location>
</feature>
<protein>
    <submittedName>
        <fullName evidence="8">ABC transporter permease</fullName>
    </submittedName>
</protein>
<evidence type="ECO:0000313" key="8">
    <source>
        <dbReference type="EMBL" id="WMY73000.1"/>
    </source>
</evidence>
<keyword evidence="5 7" id="KW-1133">Transmembrane helix</keyword>
<comment type="subcellular location">
    <subcellularLocation>
        <location evidence="1">Cell inner membrane</location>
        <topology evidence="1">Multi-pass membrane protein</topology>
    </subcellularLocation>
</comment>
<comment type="similarity">
    <text evidence="2">Belongs to the binding-protein-dependent transport system permease family. AraH/RbsC subfamily.</text>
</comment>
<dbReference type="InterPro" id="IPR001851">
    <property type="entry name" value="ABC_transp_permease"/>
</dbReference>
<feature type="transmembrane region" description="Helical" evidence="7">
    <location>
        <begin position="91"/>
        <end position="111"/>
    </location>
</feature>
<accession>A0ABY9S683</accession>
<evidence type="ECO:0000256" key="2">
    <source>
        <dbReference type="ARBA" id="ARBA00007942"/>
    </source>
</evidence>
<reference evidence="8 9" key="1">
    <citation type="submission" date="2023-09" db="EMBL/GenBank/DDBJ databases">
        <title>Buttiauxella selenatireducens sp. nov., isolated from the rhizosphere of Cardamine hupingshanesis.</title>
        <authorList>
            <person name="Zhang S."/>
            <person name="Xu Z."/>
            <person name="Wang H."/>
            <person name="Guo Y."/>
        </authorList>
    </citation>
    <scope>NUCLEOTIDE SEQUENCE [LARGE SCALE GENOMIC DNA]</scope>
    <source>
        <strain evidence="8 9">R73</strain>
    </source>
</reference>
<dbReference type="RefSeq" id="WP_183273012.1">
    <property type="nucleotide sequence ID" value="NZ_CP133838.1"/>
</dbReference>
<dbReference type="Proteomes" id="UP001246690">
    <property type="component" value="Chromosome"/>
</dbReference>
<evidence type="ECO:0000313" key="9">
    <source>
        <dbReference type="Proteomes" id="UP001246690"/>
    </source>
</evidence>
<evidence type="ECO:0000256" key="3">
    <source>
        <dbReference type="ARBA" id="ARBA00022475"/>
    </source>
</evidence>
<evidence type="ECO:0000256" key="1">
    <source>
        <dbReference type="ARBA" id="ARBA00004429"/>
    </source>
</evidence>
<keyword evidence="9" id="KW-1185">Reference proteome</keyword>
<organism evidence="8 9">
    <name type="scientific">Buttiauxella selenatireducens</name>
    <dbReference type="NCBI Taxonomy" id="3073902"/>
    <lineage>
        <taxon>Bacteria</taxon>
        <taxon>Pseudomonadati</taxon>
        <taxon>Pseudomonadota</taxon>
        <taxon>Gammaproteobacteria</taxon>
        <taxon>Enterobacterales</taxon>
        <taxon>Enterobacteriaceae</taxon>
        <taxon>Buttiauxella</taxon>
    </lineage>
</organism>
<feature type="transmembrane region" description="Helical" evidence="7">
    <location>
        <begin position="68"/>
        <end position="85"/>
    </location>
</feature>
<name>A0ABY9S683_9ENTR</name>
<keyword evidence="3" id="KW-1003">Cell membrane</keyword>
<sequence length="324" mass="34265">MKSSRSRVNLVLDLAPILLLIILLLVFGVVDNRIVSLNNLNIIMLQATSVALMGLGLFWILLTGEIDLSAGHLVSFCAVTMGTLLSSGTGLAPALAIGFFACLTFGFLNGLMVTVLKLPSFIATLVTMLFLQGATLMVAKTGTILVFNPLLRSFGAFTSSLWFPPTVVFVCLMALLCWWISRRTAFGLKTYAVGSSAERAELAGISVKKQKIGVFVLSSVFVFLTATVFISRIPVVNPNVGGVSLLLDAIAAAVIGGTSLFGGRGSVGGVICGALIISLLTAALRILGVEPSSLDLYKGAIIICILLLDQSINFARNHRKQVSQ</sequence>
<feature type="transmembrane region" description="Helical" evidence="7">
    <location>
        <begin position="212"/>
        <end position="234"/>
    </location>
</feature>
<feature type="transmembrane region" description="Helical" evidence="7">
    <location>
        <begin position="240"/>
        <end position="260"/>
    </location>
</feature>
<proteinExistence type="inferred from homology"/>
<evidence type="ECO:0000256" key="5">
    <source>
        <dbReference type="ARBA" id="ARBA00022989"/>
    </source>
</evidence>
<feature type="transmembrane region" description="Helical" evidence="7">
    <location>
        <begin position="267"/>
        <end position="284"/>
    </location>
</feature>
<feature type="transmembrane region" description="Helical" evidence="7">
    <location>
        <begin position="159"/>
        <end position="180"/>
    </location>
</feature>
<keyword evidence="4 7" id="KW-0812">Transmembrane</keyword>
<dbReference type="PANTHER" id="PTHR32196">
    <property type="entry name" value="ABC TRANSPORTER PERMEASE PROTEIN YPHD-RELATED-RELATED"/>
    <property type="match status" value="1"/>
</dbReference>
<evidence type="ECO:0000256" key="6">
    <source>
        <dbReference type="ARBA" id="ARBA00023136"/>
    </source>
</evidence>
<keyword evidence="6 7" id="KW-0472">Membrane</keyword>